<evidence type="ECO:0000259" key="13">
    <source>
        <dbReference type="PROSITE" id="PS51296"/>
    </source>
</evidence>
<accession>A0A8X7NHX4</accession>
<dbReference type="CDD" id="cd00680">
    <property type="entry name" value="RHO_alpha_C"/>
    <property type="match status" value="1"/>
</dbReference>
<evidence type="ECO:0000256" key="11">
    <source>
        <dbReference type="ARBA" id="ARBA00023014"/>
    </source>
</evidence>
<keyword evidence="10" id="KW-0408">Iron</keyword>
<evidence type="ECO:0000313" key="15">
    <source>
        <dbReference type="Proteomes" id="UP000590412"/>
    </source>
</evidence>
<dbReference type="AlphaFoldDB" id="A0A8X7NHX4"/>
<evidence type="ECO:0000313" key="14">
    <source>
        <dbReference type="EMBL" id="KAF6047168.1"/>
    </source>
</evidence>
<keyword evidence="11" id="KW-0411">Iron-sulfur</keyword>
<protein>
    <recommendedName>
        <fullName evidence="6">Choline monooxygenase, chloroplastic</fullName>
        <ecNumber evidence="5">1.14.15.7</ecNumber>
    </recommendedName>
</protein>
<evidence type="ECO:0000256" key="9">
    <source>
        <dbReference type="ARBA" id="ARBA00023002"/>
    </source>
</evidence>
<comment type="function">
    <text evidence="2">Catalyzes the first step of the osmoprotectant glycine betaine synthesis.</text>
</comment>
<comment type="caution">
    <text evidence="14">The sequence shown here is derived from an EMBL/GenBank/DDBJ whole genome shotgun (WGS) entry which is preliminary data.</text>
</comment>
<dbReference type="SUPFAM" id="SSF55961">
    <property type="entry name" value="Bet v1-like"/>
    <property type="match status" value="1"/>
</dbReference>
<proteinExistence type="inferred from homology"/>
<dbReference type="SUPFAM" id="SSF50022">
    <property type="entry name" value="ISP domain"/>
    <property type="match status" value="1"/>
</dbReference>
<dbReference type="PANTHER" id="PTHR43756">
    <property type="entry name" value="CHOLINE MONOOXYGENASE, CHLOROPLASTIC"/>
    <property type="match status" value="1"/>
</dbReference>
<evidence type="ECO:0000256" key="6">
    <source>
        <dbReference type="ARBA" id="ARBA00014931"/>
    </source>
</evidence>
<dbReference type="PRINTS" id="PR00090">
    <property type="entry name" value="RNGDIOXGNASE"/>
</dbReference>
<comment type="pathway">
    <text evidence="3">Amine and polyamine biosynthesis; betaine biosynthesis via choline pathway; betaine aldehyde from choline (monooxygenase route): step 1/1.</text>
</comment>
<gene>
    <name evidence="14" type="ORF">FOB60_004704</name>
</gene>
<comment type="similarity">
    <text evidence="4">Belongs to the choline monooxygenase family.</text>
</comment>
<sequence length="464" mass="52913">MTPAQVALRLDNTIPQLSPEATVTTPTETKIDTPPLLAGKHTLPASWWFNENIFNLEKRAIFHNSWLFCTHKSRFTKSGDYYSFQVAGIKFFIIKSRDGDLNAFHNVCRHRAFPVVQKQSGTSAVLTCKYHGWSYNSNGKLSNAPQFDNVEGFEKSENSLYAIPIHVTPQGLVFVNFNQDAVKFDDWFGGLTIELNEFDFDDYEYHMSYELHGDFNWKTLMDGYQECYHCPVAHPGLNSAFKMETYKVVPKNRYCRHYATLIREEPKAEKKERVHEGSSWFGFGKKKSQEDTVTTAEPEKTTTGNKGGEFDGLWVYLFPNNGVNCYSPAWYSIRVLPLSATKTTLQYDIYTKKGIDEATKAEFVDFLQQVEIEDFNLCQLTQQNLNEGIYSSGYLHPQKENGVLYYQTLVRDAIKNHLDLEKANGGKHIDPAAIPGPEKNKELEELEGICQSLDCGSQDVGLNW</sequence>
<dbReference type="InterPro" id="IPR017941">
    <property type="entry name" value="Rieske_2Fe-2S"/>
</dbReference>
<dbReference type="PANTHER" id="PTHR43756:SF5">
    <property type="entry name" value="CHOLINE MONOOXYGENASE, CHLOROPLASTIC"/>
    <property type="match status" value="1"/>
</dbReference>
<dbReference type="Gene3D" id="2.102.10.10">
    <property type="entry name" value="Rieske [2Fe-2S] iron-sulphur domain"/>
    <property type="match status" value="1"/>
</dbReference>
<dbReference type="GO" id="GO:0005506">
    <property type="term" value="F:iron ion binding"/>
    <property type="evidence" value="ECO:0007669"/>
    <property type="project" value="InterPro"/>
</dbReference>
<comment type="cofactor">
    <cofactor evidence="1">
        <name>Fe cation</name>
        <dbReference type="ChEBI" id="CHEBI:24875"/>
    </cofactor>
</comment>
<dbReference type="PROSITE" id="PS51296">
    <property type="entry name" value="RIESKE"/>
    <property type="match status" value="1"/>
</dbReference>
<evidence type="ECO:0000256" key="12">
    <source>
        <dbReference type="ARBA" id="ARBA00049097"/>
    </source>
</evidence>
<dbReference type="Proteomes" id="UP000590412">
    <property type="component" value="Unassembled WGS sequence"/>
</dbReference>
<evidence type="ECO:0000256" key="4">
    <source>
        <dbReference type="ARBA" id="ARBA00010848"/>
    </source>
</evidence>
<keyword evidence="7" id="KW-0001">2Fe-2S</keyword>
<name>A0A8X7NHX4_CANPA</name>
<evidence type="ECO:0000256" key="7">
    <source>
        <dbReference type="ARBA" id="ARBA00022714"/>
    </source>
</evidence>
<evidence type="ECO:0000256" key="8">
    <source>
        <dbReference type="ARBA" id="ARBA00022723"/>
    </source>
</evidence>
<comment type="catalytic activity">
    <reaction evidence="12">
        <text>choline + 2 reduced [2Fe-2S]-[ferredoxin] + O2 + 2 H(+) = betaine aldehyde hydrate + 2 oxidized [2Fe-2S]-[ferredoxin] + H2O</text>
        <dbReference type="Rhea" id="RHEA:17769"/>
        <dbReference type="Rhea" id="RHEA-COMP:10000"/>
        <dbReference type="Rhea" id="RHEA-COMP:10001"/>
        <dbReference type="ChEBI" id="CHEBI:15354"/>
        <dbReference type="ChEBI" id="CHEBI:15377"/>
        <dbReference type="ChEBI" id="CHEBI:15378"/>
        <dbReference type="ChEBI" id="CHEBI:15379"/>
        <dbReference type="ChEBI" id="CHEBI:15870"/>
        <dbReference type="ChEBI" id="CHEBI:33737"/>
        <dbReference type="ChEBI" id="CHEBI:33738"/>
        <dbReference type="EC" id="1.14.15.7"/>
    </reaction>
</comment>
<feature type="domain" description="Rieske" evidence="13">
    <location>
        <begin position="66"/>
        <end position="154"/>
    </location>
</feature>
<dbReference type="Pfam" id="PF00848">
    <property type="entry name" value="Ring_hydroxyl_A"/>
    <property type="match status" value="1"/>
</dbReference>
<dbReference type="EC" id="1.14.15.7" evidence="5"/>
<dbReference type="OrthoDB" id="426882at2759"/>
<reference evidence="14" key="1">
    <citation type="submission" date="2020-03" db="EMBL/GenBank/DDBJ databases">
        <title>FDA dAtabase for Regulatory Grade micrObial Sequences (FDA-ARGOS): Supporting development and validation of Infectious Disease Dx tests.</title>
        <authorList>
            <person name="Campos J."/>
            <person name="Goldberg B."/>
            <person name="Tallon L."/>
            <person name="Sadzewicz L."/>
            <person name="Vavikolanu K."/>
            <person name="Mehta A."/>
            <person name="Aluvathingal J."/>
            <person name="Nadendla S."/>
            <person name="Nandy P."/>
            <person name="Geyer C."/>
            <person name="Yan Y."/>
            <person name="Sichtig H."/>
        </authorList>
    </citation>
    <scope>NUCLEOTIDE SEQUENCE [LARGE SCALE GENOMIC DNA]</scope>
    <source>
        <strain evidence="14">FDAARGOS_652</strain>
    </source>
</reference>
<keyword evidence="8" id="KW-0479">Metal-binding</keyword>
<dbReference type="InterPro" id="IPR015879">
    <property type="entry name" value="Ring_hydroxy_dOase_asu_C_dom"/>
</dbReference>
<dbReference type="GO" id="GO:0019133">
    <property type="term" value="F:choline monooxygenase activity"/>
    <property type="evidence" value="ECO:0007669"/>
    <property type="project" value="UniProtKB-EC"/>
</dbReference>
<dbReference type="Gene3D" id="3.90.380.10">
    <property type="entry name" value="Naphthalene 1,2-dioxygenase Alpha Subunit, Chain A, domain 1"/>
    <property type="match status" value="1"/>
</dbReference>
<dbReference type="InterPro" id="IPR001663">
    <property type="entry name" value="Rng_hydr_dOase-A"/>
</dbReference>
<evidence type="ECO:0000256" key="10">
    <source>
        <dbReference type="ARBA" id="ARBA00023004"/>
    </source>
</evidence>
<organism evidence="14 15">
    <name type="scientific">Candida parapsilosis</name>
    <name type="common">Yeast</name>
    <dbReference type="NCBI Taxonomy" id="5480"/>
    <lineage>
        <taxon>Eukaryota</taxon>
        <taxon>Fungi</taxon>
        <taxon>Dikarya</taxon>
        <taxon>Ascomycota</taxon>
        <taxon>Saccharomycotina</taxon>
        <taxon>Pichiomycetes</taxon>
        <taxon>Debaryomycetaceae</taxon>
        <taxon>Candida/Lodderomyces clade</taxon>
        <taxon>Candida</taxon>
    </lineage>
</organism>
<keyword evidence="9" id="KW-0560">Oxidoreductase</keyword>
<evidence type="ECO:0000256" key="3">
    <source>
        <dbReference type="ARBA" id="ARBA00004866"/>
    </source>
</evidence>
<dbReference type="InterPro" id="IPR036922">
    <property type="entry name" value="Rieske_2Fe-2S_sf"/>
</dbReference>
<dbReference type="GO" id="GO:0051537">
    <property type="term" value="F:2 iron, 2 sulfur cluster binding"/>
    <property type="evidence" value="ECO:0007669"/>
    <property type="project" value="UniProtKB-KW"/>
</dbReference>
<evidence type="ECO:0000256" key="1">
    <source>
        <dbReference type="ARBA" id="ARBA00001962"/>
    </source>
</evidence>
<dbReference type="CDD" id="cd03469">
    <property type="entry name" value="Rieske_RO_Alpha_N"/>
    <property type="match status" value="1"/>
</dbReference>
<dbReference type="EMBL" id="JABWAB010000007">
    <property type="protein sequence ID" value="KAF6047168.1"/>
    <property type="molecule type" value="Genomic_DNA"/>
</dbReference>
<dbReference type="Pfam" id="PF00355">
    <property type="entry name" value="Rieske"/>
    <property type="match status" value="1"/>
</dbReference>
<evidence type="ECO:0000256" key="5">
    <source>
        <dbReference type="ARBA" id="ARBA00012763"/>
    </source>
</evidence>
<evidence type="ECO:0000256" key="2">
    <source>
        <dbReference type="ARBA" id="ARBA00002149"/>
    </source>
</evidence>